<dbReference type="GO" id="GO:0003700">
    <property type="term" value="F:DNA-binding transcription factor activity"/>
    <property type="evidence" value="ECO:0007669"/>
    <property type="project" value="InterPro"/>
</dbReference>
<keyword evidence="3" id="KW-0804">Transcription</keyword>
<dbReference type="Pfam" id="PF12833">
    <property type="entry name" value="HTH_18"/>
    <property type="match status" value="1"/>
</dbReference>
<feature type="domain" description="Response regulatory" evidence="6">
    <location>
        <begin position="3"/>
        <end position="119"/>
    </location>
</feature>
<dbReference type="PROSITE" id="PS01124">
    <property type="entry name" value="HTH_ARAC_FAMILY_2"/>
    <property type="match status" value="1"/>
</dbReference>
<accession>E0I4R8</accession>
<protein>
    <submittedName>
        <fullName evidence="7">Two component transcriptional regulator, AraC family</fullName>
    </submittedName>
</protein>
<evidence type="ECO:0000256" key="2">
    <source>
        <dbReference type="ARBA" id="ARBA00023125"/>
    </source>
</evidence>
<dbReference type="InterPro" id="IPR011006">
    <property type="entry name" value="CheY-like_superfamily"/>
</dbReference>
<evidence type="ECO:0000259" key="6">
    <source>
        <dbReference type="PROSITE" id="PS50110"/>
    </source>
</evidence>
<evidence type="ECO:0000256" key="3">
    <source>
        <dbReference type="ARBA" id="ARBA00023163"/>
    </source>
</evidence>
<dbReference type="SMART" id="SM00448">
    <property type="entry name" value="REC"/>
    <property type="match status" value="1"/>
</dbReference>
<dbReference type="OrthoDB" id="9794370at2"/>
<dbReference type="InterPro" id="IPR001789">
    <property type="entry name" value="Sig_transdc_resp-reg_receiver"/>
</dbReference>
<dbReference type="InterPro" id="IPR018062">
    <property type="entry name" value="HTH_AraC-typ_CS"/>
</dbReference>
<dbReference type="EMBL" id="AEDD01000001">
    <property type="protein sequence ID" value="EFM12599.1"/>
    <property type="molecule type" value="Genomic_DNA"/>
</dbReference>
<evidence type="ECO:0000256" key="4">
    <source>
        <dbReference type="PROSITE-ProRule" id="PRU00169"/>
    </source>
</evidence>
<dbReference type="eggNOG" id="COG4753">
    <property type="taxonomic scope" value="Bacteria"/>
</dbReference>
<dbReference type="SUPFAM" id="SSF52172">
    <property type="entry name" value="CheY-like"/>
    <property type="match status" value="1"/>
</dbReference>
<feature type="domain" description="HTH araC/xylS-type" evidence="5">
    <location>
        <begin position="412"/>
        <end position="510"/>
    </location>
</feature>
<dbReference type="SUPFAM" id="SSF46689">
    <property type="entry name" value="Homeodomain-like"/>
    <property type="match status" value="2"/>
</dbReference>
<sequence length="514" mass="58374">MLKLLIVDDEPLEREGLRAVLRHGIPESQIELARNGAIAVELAQSFRPDIILMDIKMPGMSGLEAVALIKEAQPTMKFIMVTAYEAFDYARQAIKLGVSDYLLKPSKASEIVAVVRKAIDSLLQERALDDQIKQDRQTLHRVMPLIECDVVTGLLYDHVQEVHIEEMLAMLGSDMTKEAFVLLVVLGNCSAETAYSAIKWKLRELGCGWVGAMTGRQVPIIIFRQWGTSFRAQAASLVQQLLTLQQRTIGDDGFIGIGNPYDSLNDIRHSFREALLATADASLLARHRFYEDMDLRQPASSIGSLDRMRMDRETVEQIRLGQWDDIRHSIHRLVDGFEHSCASLVACGQAVLEQLWIVYRTAMELGVEAERPLFSFQARQYYQMLAEAQSVLDQLIQSFTRHRSKLEPDIVGEIKQYIAEHSQEEISLETIAKRVQLSPHYISKMFKEQLGVNYIDFLTECRIDKAKALMLNPQLSMKEITFEVGYNDPNYFSKVFKKICGASPSEYRKMVLHS</sequence>
<dbReference type="InterPro" id="IPR018060">
    <property type="entry name" value="HTH_AraC"/>
</dbReference>
<evidence type="ECO:0000259" key="5">
    <source>
        <dbReference type="PROSITE" id="PS01124"/>
    </source>
</evidence>
<dbReference type="RefSeq" id="WP_006036128.1">
    <property type="nucleotide sequence ID" value="NZ_AEDD01000001.1"/>
</dbReference>
<organism evidence="7 8">
    <name type="scientific">Paenibacillus curdlanolyticus YK9</name>
    <dbReference type="NCBI Taxonomy" id="717606"/>
    <lineage>
        <taxon>Bacteria</taxon>
        <taxon>Bacillati</taxon>
        <taxon>Bacillota</taxon>
        <taxon>Bacilli</taxon>
        <taxon>Bacillales</taxon>
        <taxon>Paenibacillaceae</taxon>
        <taxon>Paenibacillus</taxon>
    </lineage>
</organism>
<dbReference type="STRING" id="717606.PaecuDRAFT_0110"/>
<dbReference type="CDD" id="cd17536">
    <property type="entry name" value="REC_YesN-like"/>
    <property type="match status" value="1"/>
</dbReference>
<dbReference type="Pfam" id="PF17853">
    <property type="entry name" value="GGDEF_2"/>
    <property type="match status" value="1"/>
</dbReference>
<dbReference type="Gene3D" id="1.10.10.60">
    <property type="entry name" value="Homeodomain-like"/>
    <property type="match status" value="2"/>
</dbReference>
<dbReference type="AlphaFoldDB" id="E0I4R8"/>
<keyword evidence="2" id="KW-0238">DNA-binding</keyword>
<evidence type="ECO:0000313" key="7">
    <source>
        <dbReference type="EMBL" id="EFM12599.1"/>
    </source>
</evidence>
<dbReference type="Proteomes" id="UP000005387">
    <property type="component" value="Unassembled WGS sequence"/>
</dbReference>
<keyword evidence="8" id="KW-1185">Reference proteome</keyword>
<dbReference type="PRINTS" id="PR00032">
    <property type="entry name" value="HTHARAC"/>
</dbReference>
<evidence type="ECO:0000256" key="1">
    <source>
        <dbReference type="ARBA" id="ARBA00023015"/>
    </source>
</evidence>
<dbReference type="PROSITE" id="PS50110">
    <property type="entry name" value="RESPONSE_REGULATORY"/>
    <property type="match status" value="1"/>
</dbReference>
<keyword evidence="1" id="KW-0805">Transcription regulation</keyword>
<dbReference type="Gene3D" id="3.40.50.2300">
    <property type="match status" value="1"/>
</dbReference>
<keyword evidence="4" id="KW-0597">Phosphoprotein</keyword>
<dbReference type="InterPro" id="IPR009057">
    <property type="entry name" value="Homeodomain-like_sf"/>
</dbReference>
<proteinExistence type="predicted"/>
<evidence type="ECO:0000313" key="8">
    <source>
        <dbReference type="Proteomes" id="UP000005387"/>
    </source>
</evidence>
<dbReference type="PROSITE" id="PS00041">
    <property type="entry name" value="HTH_ARAC_FAMILY_1"/>
    <property type="match status" value="1"/>
</dbReference>
<dbReference type="InterPro" id="IPR020449">
    <property type="entry name" value="Tscrpt_reg_AraC-type_HTH"/>
</dbReference>
<dbReference type="PANTHER" id="PTHR43280">
    <property type="entry name" value="ARAC-FAMILY TRANSCRIPTIONAL REGULATOR"/>
    <property type="match status" value="1"/>
</dbReference>
<dbReference type="InterPro" id="IPR041522">
    <property type="entry name" value="CdaR_GGDEF"/>
</dbReference>
<dbReference type="eggNOG" id="COG2207">
    <property type="taxonomic scope" value="Bacteria"/>
</dbReference>
<feature type="modified residue" description="4-aspartylphosphate" evidence="4">
    <location>
        <position position="54"/>
    </location>
</feature>
<reference evidence="7 8" key="1">
    <citation type="submission" date="2010-07" db="EMBL/GenBank/DDBJ databases">
        <title>The draft genome of Paenibacillus curdlanolyticus YK9.</title>
        <authorList>
            <consortium name="US DOE Joint Genome Institute (JGI-PGF)"/>
            <person name="Lucas S."/>
            <person name="Copeland A."/>
            <person name="Lapidus A."/>
            <person name="Cheng J.-F."/>
            <person name="Bruce D."/>
            <person name="Goodwin L."/>
            <person name="Pitluck S."/>
            <person name="Land M.L."/>
            <person name="Hauser L."/>
            <person name="Chang Y.-J."/>
            <person name="Jeffries C."/>
            <person name="Anderson I.J."/>
            <person name="Johnson E."/>
            <person name="Loganathan U."/>
            <person name="Mulhopadhyay B."/>
            <person name="Kyrpides N."/>
            <person name="Woyke T.J."/>
        </authorList>
    </citation>
    <scope>NUCLEOTIDE SEQUENCE [LARGE SCALE GENOMIC DNA]</scope>
    <source>
        <strain evidence="7 8">YK9</strain>
    </source>
</reference>
<gene>
    <name evidence="7" type="ORF">PaecuDRAFT_0110</name>
</gene>
<name>E0I4R8_9BACL</name>
<dbReference type="GO" id="GO:0043565">
    <property type="term" value="F:sequence-specific DNA binding"/>
    <property type="evidence" value="ECO:0007669"/>
    <property type="project" value="InterPro"/>
</dbReference>
<dbReference type="SMART" id="SM00342">
    <property type="entry name" value="HTH_ARAC"/>
    <property type="match status" value="1"/>
</dbReference>
<dbReference type="Pfam" id="PF00072">
    <property type="entry name" value="Response_reg"/>
    <property type="match status" value="1"/>
</dbReference>
<dbReference type="GO" id="GO:0000160">
    <property type="term" value="P:phosphorelay signal transduction system"/>
    <property type="evidence" value="ECO:0007669"/>
    <property type="project" value="InterPro"/>
</dbReference>
<dbReference type="PANTHER" id="PTHR43280:SF28">
    <property type="entry name" value="HTH-TYPE TRANSCRIPTIONAL ACTIVATOR RHAS"/>
    <property type="match status" value="1"/>
</dbReference>